<dbReference type="AlphaFoldDB" id="A0A2U2PGE9"/>
<organism evidence="11 12">
    <name type="scientific">Pararcticibacter amylolyticus</name>
    <dbReference type="NCBI Taxonomy" id="2173175"/>
    <lineage>
        <taxon>Bacteria</taxon>
        <taxon>Pseudomonadati</taxon>
        <taxon>Bacteroidota</taxon>
        <taxon>Sphingobacteriia</taxon>
        <taxon>Sphingobacteriales</taxon>
        <taxon>Sphingobacteriaceae</taxon>
        <taxon>Pararcticibacter</taxon>
    </lineage>
</organism>
<dbReference type="Proteomes" id="UP000245647">
    <property type="component" value="Unassembled WGS sequence"/>
</dbReference>
<dbReference type="Gene3D" id="3.30.565.10">
    <property type="entry name" value="Histidine kinase-like ATPase, C-terminal domain"/>
    <property type="match status" value="1"/>
</dbReference>
<dbReference type="PROSITE" id="PS50109">
    <property type="entry name" value="HIS_KIN"/>
    <property type="match status" value="1"/>
</dbReference>
<dbReference type="Pfam" id="PF07730">
    <property type="entry name" value="HisKA_3"/>
    <property type="match status" value="1"/>
</dbReference>
<feature type="domain" description="Histidine kinase" evidence="10">
    <location>
        <begin position="511"/>
        <end position="707"/>
    </location>
</feature>
<dbReference type="InterPro" id="IPR050482">
    <property type="entry name" value="Sensor_HK_TwoCompSys"/>
</dbReference>
<evidence type="ECO:0000259" key="10">
    <source>
        <dbReference type="PROSITE" id="PS50109"/>
    </source>
</evidence>
<dbReference type="InterPro" id="IPR011712">
    <property type="entry name" value="Sig_transdc_His_kin_sub3_dim/P"/>
</dbReference>
<proteinExistence type="predicted"/>
<reference evidence="11 12" key="1">
    <citation type="submission" date="2018-04" db="EMBL/GenBank/DDBJ databases">
        <title>Pedobacter chongqingensis sp. nov., isolated from a rottenly hemp rope.</title>
        <authorList>
            <person name="Cai Y."/>
        </authorList>
    </citation>
    <scope>NUCLEOTIDE SEQUENCE [LARGE SCALE GENOMIC DNA]</scope>
    <source>
        <strain evidence="11 12">FJ4-8</strain>
    </source>
</reference>
<dbReference type="GO" id="GO:0046983">
    <property type="term" value="F:protein dimerization activity"/>
    <property type="evidence" value="ECO:0007669"/>
    <property type="project" value="InterPro"/>
</dbReference>
<sequence>MHPEACTYMVAGRNDDGGHGRLRLKAKWFKLPEIVFLWMKPLLFLWYFLFMSAVLFGKERDPIMQHSDSLLNKIKKAGKTEYKIHGLLDLSFFWSDYDTAKAFYYIRQAERLMPVQRMDNYHRGLLAFYQGAAYFDAEPEIAKRKYLEAEKYLVKSRRPLALRYRVRLWGSYGALLQRGGHADEYVRVLLNKAIPLAKQIADTALVANNYQNVALVLMNQQQYNKAGEYYSQALMLLRYQSAAHEERLTAFVNYARNALFNNQQELARKLLDSAVLIVSKVPSSAYLPMYYSVEGTYWQKAGQKQKALSCFEKGLNAASRLGTNHLTNYILYEEFRLHKSSHDLVAARNVLHRVLEYVSRGNSLHDKQAVYYDLAQTESEMGNYKVATHWYEQYKLATDTLITKAGADRVLELEKKFQTAEKENELLKLKTHNQHQQIALERNKMLVTVLTGIALLAVVISIMIYKSHQHRKRLAIQKEKLLKEELKTIKQQEQIHLYNAMVQGQEKERNRIARDLHDGLGGMLAGVKLKLSAFATKIESNTVNNTDMELYHVISQLDHSVSELRRIARNMMPESLLYMGLEPALRDLCQSMNTESLRVTFEAFNLRTDYHQPFLIAIYRIVQELLTNAVKHAEASAVMVQASEHEGRFYITIEDDGKGFDPDIAGTDGGIGFSNIRTRVEILKGTMEVKTERGVGSTFNIDVSIHE</sequence>
<feature type="transmembrane region" description="Helical" evidence="9">
    <location>
        <begin position="445"/>
        <end position="465"/>
    </location>
</feature>
<keyword evidence="9" id="KW-0812">Transmembrane</keyword>
<evidence type="ECO:0000256" key="4">
    <source>
        <dbReference type="ARBA" id="ARBA00022679"/>
    </source>
</evidence>
<evidence type="ECO:0000313" key="11">
    <source>
        <dbReference type="EMBL" id="PWG80332.1"/>
    </source>
</evidence>
<keyword evidence="6" id="KW-0418">Kinase</keyword>
<dbReference type="GO" id="GO:0000155">
    <property type="term" value="F:phosphorelay sensor kinase activity"/>
    <property type="evidence" value="ECO:0007669"/>
    <property type="project" value="InterPro"/>
</dbReference>
<keyword evidence="12" id="KW-1185">Reference proteome</keyword>
<evidence type="ECO:0000256" key="3">
    <source>
        <dbReference type="ARBA" id="ARBA00022553"/>
    </source>
</evidence>
<dbReference type="EMBL" id="QEAS01000009">
    <property type="protein sequence ID" value="PWG80332.1"/>
    <property type="molecule type" value="Genomic_DNA"/>
</dbReference>
<evidence type="ECO:0000256" key="7">
    <source>
        <dbReference type="ARBA" id="ARBA00022840"/>
    </source>
</evidence>
<feature type="transmembrane region" description="Helical" evidence="9">
    <location>
        <begin position="34"/>
        <end position="56"/>
    </location>
</feature>
<keyword evidence="8" id="KW-0902">Two-component regulatory system</keyword>
<dbReference type="SMART" id="SM00387">
    <property type="entry name" value="HATPase_c"/>
    <property type="match status" value="1"/>
</dbReference>
<keyword evidence="9" id="KW-0472">Membrane</keyword>
<evidence type="ECO:0000256" key="1">
    <source>
        <dbReference type="ARBA" id="ARBA00000085"/>
    </source>
</evidence>
<gene>
    <name evidence="11" type="ORF">DDR33_12015</name>
</gene>
<dbReference type="InterPro" id="IPR005467">
    <property type="entry name" value="His_kinase_dom"/>
</dbReference>
<keyword evidence="4" id="KW-0808">Transferase</keyword>
<dbReference type="SUPFAM" id="SSF55874">
    <property type="entry name" value="ATPase domain of HSP90 chaperone/DNA topoisomerase II/histidine kinase"/>
    <property type="match status" value="1"/>
</dbReference>
<dbReference type="InterPro" id="IPR011990">
    <property type="entry name" value="TPR-like_helical_dom_sf"/>
</dbReference>
<dbReference type="SUPFAM" id="SSF48452">
    <property type="entry name" value="TPR-like"/>
    <property type="match status" value="1"/>
</dbReference>
<dbReference type="Gene3D" id="1.25.40.10">
    <property type="entry name" value="Tetratricopeptide repeat domain"/>
    <property type="match status" value="2"/>
</dbReference>
<keyword evidence="9" id="KW-1133">Transmembrane helix</keyword>
<dbReference type="EC" id="2.7.13.3" evidence="2"/>
<dbReference type="Gene3D" id="1.20.5.1930">
    <property type="match status" value="1"/>
</dbReference>
<dbReference type="PANTHER" id="PTHR24421:SF10">
    <property type="entry name" value="NITRATE_NITRITE SENSOR PROTEIN NARQ"/>
    <property type="match status" value="1"/>
</dbReference>
<name>A0A2U2PGE9_9SPHI</name>
<comment type="catalytic activity">
    <reaction evidence="1">
        <text>ATP + protein L-histidine = ADP + protein N-phospho-L-histidine.</text>
        <dbReference type="EC" id="2.7.13.3"/>
    </reaction>
</comment>
<evidence type="ECO:0000256" key="9">
    <source>
        <dbReference type="SAM" id="Phobius"/>
    </source>
</evidence>
<evidence type="ECO:0000256" key="6">
    <source>
        <dbReference type="ARBA" id="ARBA00022777"/>
    </source>
</evidence>
<protein>
    <recommendedName>
        <fullName evidence="2">histidine kinase</fullName>
        <ecNumber evidence="2">2.7.13.3</ecNumber>
    </recommendedName>
</protein>
<evidence type="ECO:0000256" key="2">
    <source>
        <dbReference type="ARBA" id="ARBA00012438"/>
    </source>
</evidence>
<dbReference type="CDD" id="cd16917">
    <property type="entry name" value="HATPase_UhpB-NarQ-NarX-like"/>
    <property type="match status" value="1"/>
</dbReference>
<evidence type="ECO:0000256" key="5">
    <source>
        <dbReference type="ARBA" id="ARBA00022741"/>
    </source>
</evidence>
<dbReference type="InterPro" id="IPR036890">
    <property type="entry name" value="HATPase_C_sf"/>
</dbReference>
<dbReference type="GO" id="GO:0005524">
    <property type="term" value="F:ATP binding"/>
    <property type="evidence" value="ECO:0007669"/>
    <property type="project" value="UniProtKB-KW"/>
</dbReference>
<dbReference type="PANTHER" id="PTHR24421">
    <property type="entry name" value="NITRATE/NITRITE SENSOR PROTEIN NARX-RELATED"/>
    <property type="match status" value="1"/>
</dbReference>
<dbReference type="GO" id="GO:0016020">
    <property type="term" value="C:membrane"/>
    <property type="evidence" value="ECO:0007669"/>
    <property type="project" value="InterPro"/>
</dbReference>
<accession>A0A2U2PGE9</accession>
<evidence type="ECO:0000313" key="12">
    <source>
        <dbReference type="Proteomes" id="UP000245647"/>
    </source>
</evidence>
<dbReference type="InterPro" id="IPR003594">
    <property type="entry name" value="HATPase_dom"/>
</dbReference>
<dbReference type="Pfam" id="PF02518">
    <property type="entry name" value="HATPase_c"/>
    <property type="match status" value="1"/>
</dbReference>
<keyword evidence="3" id="KW-0597">Phosphoprotein</keyword>
<evidence type="ECO:0000256" key="8">
    <source>
        <dbReference type="ARBA" id="ARBA00023012"/>
    </source>
</evidence>
<keyword evidence="5" id="KW-0547">Nucleotide-binding</keyword>
<comment type="caution">
    <text evidence="11">The sequence shown here is derived from an EMBL/GenBank/DDBJ whole genome shotgun (WGS) entry which is preliminary data.</text>
</comment>
<keyword evidence="7" id="KW-0067">ATP-binding</keyword>